<dbReference type="OMA" id="GVCCEAS"/>
<evidence type="ECO:0000256" key="10">
    <source>
        <dbReference type="ARBA" id="ARBA00023065"/>
    </source>
</evidence>
<keyword evidence="6 15" id="KW-0812">Transmembrane</keyword>
<dbReference type="GO" id="GO:0005262">
    <property type="term" value="F:calcium channel activity"/>
    <property type="evidence" value="ECO:0007669"/>
    <property type="project" value="UniProtKB-KW"/>
</dbReference>
<evidence type="ECO:0000256" key="12">
    <source>
        <dbReference type="ARBA" id="ARBA00023136"/>
    </source>
</evidence>
<sequence length="348" mass="39372">MRRLGIGASQDALAPAFADSSYFSVFSLKWPLSKPFSALHLRGSSQCSESLEKITNRTDPEAAATAPAGHIRSMLWPPIPVATTPPPPPPFRIPLGRQSSSTFSVTSLKSQIETSWQTGQPIELLEIKRILHLDYIRTMKAKLQKGGRDVLPYNDLLKICTDMGLTSSSEDAAELLKSLQDSFLILKYQDIVYLNPQKLIQLINDAVPRPSTATLTGKDNASEEIKKFQEEKDVIDTLSSKYSRKVLWIGFVFLTLQMLAIFRLTFWELSWNVMEPIAYFTANITLLIGYFFFMINSKNPTYGNVDAVLTSSRRRKLMKHRIFDMEKLLELERRYATAALQLRSTTHS</sequence>
<keyword evidence="18" id="KW-1185">Reference proteome</keyword>
<keyword evidence="9 15" id="KW-1133">Transmembrane helix</keyword>
<evidence type="ECO:0000256" key="13">
    <source>
        <dbReference type="ARBA" id="ARBA00023303"/>
    </source>
</evidence>
<evidence type="ECO:0000256" key="5">
    <source>
        <dbReference type="ARBA" id="ARBA00022673"/>
    </source>
</evidence>
<evidence type="ECO:0000256" key="4">
    <source>
        <dbReference type="ARBA" id="ARBA00022568"/>
    </source>
</evidence>
<evidence type="ECO:0000256" key="1">
    <source>
        <dbReference type="ARBA" id="ARBA00004448"/>
    </source>
</evidence>
<dbReference type="PANTHER" id="PTHR13462:SF10">
    <property type="entry name" value="CALCIUM UNIPORTER PROTEIN, MITOCHONDRIAL"/>
    <property type="match status" value="1"/>
</dbReference>
<keyword evidence="7" id="KW-0999">Mitochondrion inner membrane</keyword>
<evidence type="ECO:0000256" key="8">
    <source>
        <dbReference type="ARBA" id="ARBA00022837"/>
    </source>
</evidence>
<evidence type="ECO:0000256" key="6">
    <source>
        <dbReference type="ARBA" id="ARBA00022692"/>
    </source>
</evidence>
<dbReference type="EMBL" id="CM035436">
    <property type="protein sequence ID" value="KAH7289160.1"/>
    <property type="molecule type" value="Genomic_DNA"/>
</dbReference>
<dbReference type="InterPro" id="IPR006769">
    <property type="entry name" value="MCU_C"/>
</dbReference>
<keyword evidence="11" id="KW-0496">Mitochondrion</keyword>
<evidence type="ECO:0000256" key="7">
    <source>
        <dbReference type="ARBA" id="ARBA00022792"/>
    </source>
</evidence>
<evidence type="ECO:0000256" key="2">
    <source>
        <dbReference type="ARBA" id="ARBA00005653"/>
    </source>
</evidence>
<feature type="transmembrane region" description="Helical" evidence="15">
    <location>
        <begin position="277"/>
        <end position="295"/>
    </location>
</feature>
<evidence type="ECO:0000259" key="16">
    <source>
        <dbReference type="Pfam" id="PF04678"/>
    </source>
</evidence>
<keyword evidence="4" id="KW-0109">Calcium transport</keyword>
<dbReference type="PANTHER" id="PTHR13462">
    <property type="entry name" value="CALCIUM UNIPORTER PROTEIN, MITOCHONDRIAL"/>
    <property type="match status" value="1"/>
</dbReference>
<evidence type="ECO:0000256" key="11">
    <source>
        <dbReference type="ARBA" id="ARBA00023128"/>
    </source>
</evidence>
<evidence type="ECO:0000256" key="9">
    <source>
        <dbReference type="ARBA" id="ARBA00022989"/>
    </source>
</evidence>
<dbReference type="GO" id="GO:0015292">
    <property type="term" value="F:uniporter activity"/>
    <property type="evidence" value="ECO:0007669"/>
    <property type="project" value="TreeGrafter"/>
</dbReference>
<accession>A0A8T2QZU2</accession>
<keyword evidence="12 15" id="KW-0472">Membrane</keyword>
<dbReference type="GO" id="GO:0051560">
    <property type="term" value="P:mitochondrial calcium ion homeostasis"/>
    <property type="evidence" value="ECO:0007669"/>
    <property type="project" value="InterPro"/>
</dbReference>
<feature type="domain" description="Calcium uniporter protein C-terminal" evidence="16">
    <location>
        <begin position="178"/>
        <end position="329"/>
    </location>
</feature>
<dbReference type="InterPro" id="IPR039055">
    <property type="entry name" value="MCU_fam"/>
</dbReference>
<protein>
    <recommendedName>
        <fullName evidence="16">Calcium uniporter protein C-terminal domain-containing protein</fullName>
    </recommendedName>
</protein>
<keyword evidence="8" id="KW-0106">Calcium</keyword>
<evidence type="ECO:0000313" key="17">
    <source>
        <dbReference type="EMBL" id="KAH7289160.1"/>
    </source>
</evidence>
<dbReference type="GO" id="GO:0036444">
    <property type="term" value="P:calcium import into the mitochondrion"/>
    <property type="evidence" value="ECO:0007669"/>
    <property type="project" value="TreeGrafter"/>
</dbReference>
<comment type="similarity">
    <text evidence="2">Belongs to the MCU (TC 1.A.77) family.</text>
</comment>
<dbReference type="AlphaFoldDB" id="A0A8T2QZU2"/>
<comment type="catalytic activity">
    <reaction evidence="14">
        <text>Ca(2+)(in) = Ca(2+)(out)</text>
        <dbReference type="Rhea" id="RHEA:29671"/>
        <dbReference type="ChEBI" id="CHEBI:29108"/>
    </reaction>
</comment>
<dbReference type="Pfam" id="PF04678">
    <property type="entry name" value="MCU"/>
    <property type="match status" value="1"/>
</dbReference>
<name>A0A8T2QZU2_CERRI</name>
<comment type="subcellular location">
    <subcellularLocation>
        <location evidence="1">Mitochondrion inner membrane</location>
        <topology evidence="1">Multi-pass membrane protein</topology>
    </subcellularLocation>
</comment>
<keyword evidence="10" id="KW-0406">Ion transport</keyword>
<evidence type="ECO:0000256" key="15">
    <source>
        <dbReference type="SAM" id="Phobius"/>
    </source>
</evidence>
<dbReference type="OrthoDB" id="278338at2759"/>
<keyword evidence="3" id="KW-0813">Transport</keyword>
<comment type="caution">
    <text evidence="17">The sequence shown here is derived from an EMBL/GenBank/DDBJ whole genome shotgun (WGS) entry which is preliminary data.</text>
</comment>
<dbReference type="Proteomes" id="UP000825935">
    <property type="component" value="Chromosome 31"/>
</dbReference>
<proteinExistence type="inferred from homology"/>
<evidence type="ECO:0000256" key="14">
    <source>
        <dbReference type="ARBA" id="ARBA00036634"/>
    </source>
</evidence>
<keyword evidence="5" id="KW-0107">Calcium channel</keyword>
<keyword evidence="13" id="KW-0407">Ion channel</keyword>
<reference evidence="17" key="1">
    <citation type="submission" date="2021-08" db="EMBL/GenBank/DDBJ databases">
        <title>WGS assembly of Ceratopteris richardii.</title>
        <authorList>
            <person name="Marchant D.B."/>
            <person name="Chen G."/>
            <person name="Jenkins J."/>
            <person name="Shu S."/>
            <person name="Leebens-Mack J."/>
            <person name="Grimwood J."/>
            <person name="Schmutz J."/>
            <person name="Soltis P."/>
            <person name="Soltis D."/>
            <person name="Chen Z.-H."/>
        </authorList>
    </citation>
    <scope>NUCLEOTIDE SEQUENCE</scope>
    <source>
        <strain evidence="17">Whitten #5841</strain>
        <tissue evidence="17">Leaf</tissue>
    </source>
</reference>
<feature type="transmembrane region" description="Helical" evidence="15">
    <location>
        <begin position="246"/>
        <end position="265"/>
    </location>
</feature>
<dbReference type="GO" id="GO:1990246">
    <property type="term" value="C:uniplex complex"/>
    <property type="evidence" value="ECO:0007669"/>
    <property type="project" value="TreeGrafter"/>
</dbReference>
<evidence type="ECO:0000313" key="18">
    <source>
        <dbReference type="Proteomes" id="UP000825935"/>
    </source>
</evidence>
<organism evidence="17 18">
    <name type="scientific">Ceratopteris richardii</name>
    <name type="common">Triangle waterfern</name>
    <dbReference type="NCBI Taxonomy" id="49495"/>
    <lineage>
        <taxon>Eukaryota</taxon>
        <taxon>Viridiplantae</taxon>
        <taxon>Streptophyta</taxon>
        <taxon>Embryophyta</taxon>
        <taxon>Tracheophyta</taxon>
        <taxon>Polypodiopsida</taxon>
        <taxon>Polypodiidae</taxon>
        <taxon>Polypodiales</taxon>
        <taxon>Pteridineae</taxon>
        <taxon>Pteridaceae</taxon>
        <taxon>Parkerioideae</taxon>
        <taxon>Ceratopteris</taxon>
    </lineage>
</organism>
<gene>
    <name evidence="17" type="ORF">KP509_31G061100</name>
</gene>
<evidence type="ECO:0000256" key="3">
    <source>
        <dbReference type="ARBA" id="ARBA00022448"/>
    </source>
</evidence>